<name>A0ABV8KQ94_9ACTN</name>
<evidence type="ECO:0000313" key="1">
    <source>
        <dbReference type="EMBL" id="MFC4108279.1"/>
    </source>
</evidence>
<reference evidence="2" key="1">
    <citation type="journal article" date="2019" name="Int. J. Syst. Evol. Microbiol.">
        <title>The Global Catalogue of Microorganisms (GCM) 10K type strain sequencing project: providing services to taxonomists for standard genome sequencing and annotation.</title>
        <authorList>
            <consortium name="The Broad Institute Genomics Platform"/>
            <consortium name="The Broad Institute Genome Sequencing Center for Infectious Disease"/>
            <person name="Wu L."/>
            <person name="Ma J."/>
        </authorList>
    </citation>
    <scope>NUCLEOTIDE SEQUENCE [LARGE SCALE GENOMIC DNA]</scope>
    <source>
        <strain evidence="2">2902at01</strain>
    </source>
</reference>
<proteinExistence type="predicted"/>
<organism evidence="1 2">
    <name type="scientific">Micromonospora zhanjiangensis</name>
    <dbReference type="NCBI Taxonomy" id="1522057"/>
    <lineage>
        <taxon>Bacteria</taxon>
        <taxon>Bacillati</taxon>
        <taxon>Actinomycetota</taxon>
        <taxon>Actinomycetes</taxon>
        <taxon>Micromonosporales</taxon>
        <taxon>Micromonosporaceae</taxon>
        <taxon>Micromonospora</taxon>
    </lineage>
</organism>
<gene>
    <name evidence="1" type="ORF">ACFOX0_20385</name>
</gene>
<accession>A0ABV8KQ94</accession>
<dbReference type="Proteomes" id="UP001595868">
    <property type="component" value="Unassembled WGS sequence"/>
</dbReference>
<dbReference type="RefSeq" id="WP_377548294.1">
    <property type="nucleotide sequence ID" value="NZ_JBHSBN010000014.1"/>
</dbReference>
<keyword evidence="2" id="KW-1185">Reference proteome</keyword>
<protein>
    <submittedName>
        <fullName evidence="1">Uncharacterized protein</fullName>
    </submittedName>
</protein>
<evidence type="ECO:0000313" key="2">
    <source>
        <dbReference type="Proteomes" id="UP001595868"/>
    </source>
</evidence>
<sequence>MRRRNHHTETVVRLMADARDQRVSAMAEVALARAWTRDPAAPNRIWTALFDRPKAALRFLLASAPDCPHEPRVRLVTAPPNGGRVLRTARDFPDPEIRAALADVLRATDHPVLLGDFEEALSGEDPPYWGVLGLALDNPHLCRPAPLGRDRTALAVVAILKGRLDLLDSYDPASLVPTLARLAGGRFPAPVAQVCRQRLRALGPGPARERLCLLAVEGDTEALAAVTDSGQEPASPTVLPLFLFRTEQWERYDALDPDGALLEEHIEVLSDRGMAQLVEIARRNGRKEPEPISWSATLLTG</sequence>
<comment type="caution">
    <text evidence="1">The sequence shown here is derived from an EMBL/GenBank/DDBJ whole genome shotgun (WGS) entry which is preliminary data.</text>
</comment>
<dbReference type="EMBL" id="JBHSBN010000014">
    <property type="protein sequence ID" value="MFC4108279.1"/>
    <property type="molecule type" value="Genomic_DNA"/>
</dbReference>